<dbReference type="Pfam" id="PF03583">
    <property type="entry name" value="LIP"/>
    <property type="match status" value="1"/>
</dbReference>
<dbReference type="InterPro" id="IPR029058">
    <property type="entry name" value="AB_hydrolase_fold"/>
</dbReference>
<proteinExistence type="predicted"/>
<dbReference type="GO" id="GO:0016042">
    <property type="term" value="P:lipid catabolic process"/>
    <property type="evidence" value="ECO:0007669"/>
    <property type="project" value="InterPro"/>
</dbReference>
<protein>
    <submittedName>
        <fullName evidence="2">Putative lipase</fullName>
    </submittedName>
</protein>
<sequence length="414" mass="43246">MGVVSPKRRRRVTAYVIGAVVVVVLAIAIPLGWSAVTSGQANEGDQAAAATPIASATLGGTAPGSLISATTMPDFDKTPNGRRLHSARVVYVSTEGDTGQLTKVSGSVFTPPGPAPAGGWPVVALAHGTLGIDNPCGPSLFGSLLGMADQISKLADQGYAVAFADYQGLGYDGVHPYLDARTAGFNVIDSVRALRHTFADVSPRWAAFGGSQGGGASWAADEQASTYAPDLNLVGAVSISPAADVSGIVDKAQAATLTTDQRAIYEIIVESLARLHPDVNRDDYRRGDAAKYWDVLTACSGPKVHERSMVAGDVDPHDLAPANAAAADRLRNYLVKWALPQRKLSAPMAVAYGGADTYVDSQWVDRAIARACQLGDVLTITFEPGKGHGDVDFNALSTWMADRFAGRPVTNDCP</sequence>
<dbReference type="PANTHER" id="PTHR34853:SF1">
    <property type="entry name" value="LIPASE 5"/>
    <property type="match status" value="1"/>
</dbReference>
<keyword evidence="1" id="KW-1133">Transmembrane helix</keyword>
<dbReference type="KEGG" id="mmag:MMAD_14620"/>
<keyword evidence="3" id="KW-1185">Reference proteome</keyword>
<dbReference type="Proteomes" id="UP000466517">
    <property type="component" value="Chromosome"/>
</dbReference>
<name>A0A7I7XDU3_9MYCO</name>
<accession>A0A7I7XDU3</accession>
<evidence type="ECO:0000256" key="1">
    <source>
        <dbReference type="SAM" id="Phobius"/>
    </source>
</evidence>
<dbReference type="Gene3D" id="3.40.50.1820">
    <property type="entry name" value="alpha/beta hydrolase"/>
    <property type="match status" value="2"/>
</dbReference>
<dbReference type="InterPro" id="IPR005152">
    <property type="entry name" value="Lipase_secreted"/>
</dbReference>
<keyword evidence="1" id="KW-0812">Transmembrane</keyword>
<evidence type="ECO:0000313" key="2">
    <source>
        <dbReference type="EMBL" id="BBZ27167.1"/>
    </source>
</evidence>
<evidence type="ECO:0000313" key="3">
    <source>
        <dbReference type="Proteomes" id="UP000466517"/>
    </source>
</evidence>
<dbReference type="GO" id="GO:0004806">
    <property type="term" value="F:triacylglycerol lipase activity"/>
    <property type="evidence" value="ECO:0007669"/>
    <property type="project" value="InterPro"/>
</dbReference>
<feature type="transmembrane region" description="Helical" evidence="1">
    <location>
        <begin position="12"/>
        <end position="33"/>
    </location>
</feature>
<keyword evidence="1" id="KW-0472">Membrane</keyword>
<dbReference type="PANTHER" id="PTHR34853">
    <property type="match status" value="1"/>
</dbReference>
<dbReference type="PIRSF" id="PIRSF029171">
    <property type="entry name" value="Esterase_LipA"/>
    <property type="match status" value="1"/>
</dbReference>
<gene>
    <name evidence="2" type="ORF">MMAD_14620</name>
</gene>
<organism evidence="2 3">
    <name type="scientific">Mycolicibacterium madagascariense</name>
    <dbReference type="NCBI Taxonomy" id="212765"/>
    <lineage>
        <taxon>Bacteria</taxon>
        <taxon>Bacillati</taxon>
        <taxon>Actinomycetota</taxon>
        <taxon>Actinomycetes</taxon>
        <taxon>Mycobacteriales</taxon>
        <taxon>Mycobacteriaceae</taxon>
        <taxon>Mycolicibacterium</taxon>
    </lineage>
</organism>
<dbReference type="AlphaFoldDB" id="A0A7I7XDU3"/>
<dbReference type="SUPFAM" id="SSF53474">
    <property type="entry name" value="alpha/beta-Hydrolases"/>
    <property type="match status" value="1"/>
</dbReference>
<reference evidence="2 3" key="1">
    <citation type="journal article" date="2019" name="Emerg. Microbes Infect.">
        <title>Comprehensive subspecies identification of 175 nontuberculous mycobacteria species based on 7547 genomic profiles.</title>
        <authorList>
            <person name="Matsumoto Y."/>
            <person name="Kinjo T."/>
            <person name="Motooka D."/>
            <person name="Nabeya D."/>
            <person name="Jung N."/>
            <person name="Uechi K."/>
            <person name="Horii T."/>
            <person name="Iida T."/>
            <person name="Fujita J."/>
            <person name="Nakamura S."/>
        </authorList>
    </citation>
    <scope>NUCLEOTIDE SEQUENCE [LARGE SCALE GENOMIC DNA]</scope>
    <source>
        <strain evidence="2 3">JCM 13574</strain>
    </source>
</reference>
<dbReference type="EMBL" id="AP022610">
    <property type="protein sequence ID" value="BBZ27167.1"/>
    <property type="molecule type" value="Genomic_DNA"/>
</dbReference>